<name>A0A1G9DYH5_9GAMM</name>
<sequence>MATIVDDHFMVCADCLMIIANDDATGLDHFLDEESAAAREREVRLSIAAAQRDESYIAVGDSERDEEFSTASCDCCKTTLAGSRHHCVLMT</sequence>
<dbReference type="AlphaFoldDB" id="A0A1G9DYH5"/>
<keyword evidence="2" id="KW-1185">Reference proteome</keyword>
<gene>
    <name evidence="1" type="ORF">SAMN04487954_12353</name>
</gene>
<dbReference type="EMBL" id="FNES01000023">
    <property type="protein sequence ID" value="SDK68941.1"/>
    <property type="molecule type" value="Genomic_DNA"/>
</dbReference>
<evidence type="ECO:0000313" key="1">
    <source>
        <dbReference type="EMBL" id="SDK68941.1"/>
    </source>
</evidence>
<dbReference type="OrthoDB" id="6168007at2"/>
<proteinExistence type="predicted"/>
<dbReference type="Proteomes" id="UP000198525">
    <property type="component" value="Unassembled WGS sequence"/>
</dbReference>
<reference evidence="1 2" key="1">
    <citation type="submission" date="2016-10" db="EMBL/GenBank/DDBJ databases">
        <authorList>
            <person name="de Groot N.N."/>
        </authorList>
    </citation>
    <scope>NUCLEOTIDE SEQUENCE [LARGE SCALE GENOMIC DNA]</scope>
    <source>
        <strain evidence="1 2">CGMCC 1.6133</strain>
    </source>
</reference>
<dbReference type="RefSeq" id="WP_089689069.1">
    <property type="nucleotide sequence ID" value="NZ_FNES01000023.1"/>
</dbReference>
<protein>
    <submittedName>
        <fullName evidence="1">Uncharacterized protein</fullName>
    </submittedName>
</protein>
<evidence type="ECO:0000313" key="2">
    <source>
        <dbReference type="Proteomes" id="UP000198525"/>
    </source>
</evidence>
<accession>A0A1G9DYH5</accession>
<organism evidence="1 2">
    <name type="scientific">Billgrantia gudaonensis</name>
    <dbReference type="NCBI Taxonomy" id="376427"/>
    <lineage>
        <taxon>Bacteria</taxon>
        <taxon>Pseudomonadati</taxon>
        <taxon>Pseudomonadota</taxon>
        <taxon>Gammaproteobacteria</taxon>
        <taxon>Oceanospirillales</taxon>
        <taxon>Halomonadaceae</taxon>
        <taxon>Billgrantia</taxon>
    </lineage>
</organism>